<name>A0A6I4U1Q3_9SPHN</name>
<evidence type="ECO:0000313" key="1">
    <source>
        <dbReference type="EMBL" id="MXP00808.1"/>
    </source>
</evidence>
<dbReference type="RefSeq" id="WP_377019222.1">
    <property type="nucleotide sequence ID" value="NZ_JBHSCP010000001.1"/>
</dbReference>
<reference evidence="1 2" key="1">
    <citation type="submission" date="2019-12" db="EMBL/GenBank/DDBJ databases">
        <title>Genomic-based taxomic classification of the family Erythrobacteraceae.</title>
        <authorList>
            <person name="Xu L."/>
        </authorList>
    </citation>
    <scope>NUCLEOTIDE SEQUENCE [LARGE SCALE GENOMIC DNA]</scope>
    <source>
        <strain evidence="1 2">S36</strain>
    </source>
</reference>
<dbReference type="AlphaFoldDB" id="A0A6I4U1Q3"/>
<dbReference type="EMBL" id="WTYJ01000005">
    <property type="protein sequence ID" value="MXP00808.1"/>
    <property type="molecule type" value="Genomic_DNA"/>
</dbReference>
<dbReference type="Proteomes" id="UP000469430">
    <property type="component" value="Unassembled WGS sequence"/>
</dbReference>
<evidence type="ECO:0000313" key="2">
    <source>
        <dbReference type="Proteomes" id="UP000469430"/>
    </source>
</evidence>
<proteinExistence type="predicted"/>
<sequence length="87" mass="9324">MGASAFLAAEIFANFQAHRVLLGHSTASASFAFRLGLMCRAIINDKHGLFAGSADIAALNMPIRKVIEVAGRLLFAAIFSWPDFLEG</sequence>
<accession>A0A6I4U1Q3</accession>
<organism evidence="1 2">
    <name type="scientific">Croceibacterium xixiisoli</name>
    <dbReference type="NCBI Taxonomy" id="1476466"/>
    <lineage>
        <taxon>Bacteria</taxon>
        <taxon>Pseudomonadati</taxon>
        <taxon>Pseudomonadota</taxon>
        <taxon>Alphaproteobacteria</taxon>
        <taxon>Sphingomonadales</taxon>
        <taxon>Erythrobacteraceae</taxon>
        <taxon>Croceibacterium</taxon>
    </lineage>
</organism>
<gene>
    <name evidence="1" type="ORF">GRI97_17600</name>
</gene>
<protein>
    <submittedName>
        <fullName evidence="1">Uncharacterized protein</fullName>
    </submittedName>
</protein>
<comment type="caution">
    <text evidence="1">The sequence shown here is derived from an EMBL/GenBank/DDBJ whole genome shotgun (WGS) entry which is preliminary data.</text>
</comment>
<keyword evidence="2" id="KW-1185">Reference proteome</keyword>